<comment type="caution">
    <text evidence="2">The sequence shown here is derived from an EMBL/GenBank/DDBJ whole genome shotgun (WGS) entry which is preliminary data.</text>
</comment>
<protein>
    <submittedName>
        <fullName evidence="2">Uncharacterized protein</fullName>
    </submittedName>
</protein>
<reference evidence="2" key="1">
    <citation type="submission" date="2021-03" db="EMBL/GenBank/DDBJ databases">
        <title>Chromosome level genome of the anhydrobiotic midge Polypedilum vanderplanki.</title>
        <authorList>
            <person name="Yoshida Y."/>
            <person name="Kikawada T."/>
            <person name="Gusev O."/>
        </authorList>
    </citation>
    <scope>NUCLEOTIDE SEQUENCE</scope>
    <source>
        <strain evidence="2">NIAS01</strain>
        <tissue evidence="2">Whole body or cell culture</tissue>
    </source>
</reference>
<proteinExistence type="predicted"/>
<keyword evidence="3" id="KW-1185">Reference proteome</keyword>
<feature type="transmembrane region" description="Helical" evidence="1">
    <location>
        <begin position="100"/>
        <end position="120"/>
    </location>
</feature>
<keyword evidence="1" id="KW-0472">Membrane</keyword>
<feature type="transmembrane region" description="Helical" evidence="1">
    <location>
        <begin position="126"/>
        <end position="149"/>
    </location>
</feature>
<keyword evidence="1" id="KW-0812">Transmembrane</keyword>
<evidence type="ECO:0000313" key="3">
    <source>
        <dbReference type="Proteomes" id="UP001107558"/>
    </source>
</evidence>
<dbReference type="Proteomes" id="UP001107558">
    <property type="component" value="Chromosome 1"/>
</dbReference>
<keyword evidence="1" id="KW-1133">Transmembrane helix</keyword>
<organism evidence="2 3">
    <name type="scientific">Polypedilum vanderplanki</name>
    <name type="common">Sleeping chironomid midge</name>
    <dbReference type="NCBI Taxonomy" id="319348"/>
    <lineage>
        <taxon>Eukaryota</taxon>
        <taxon>Metazoa</taxon>
        <taxon>Ecdysozoa</taxon>
        <taxon>Arthropoda</taxon>
        <taxon>Hexapoda</taxon>
        <taxon>Insecta</taxon>
        <taxon>Pterygota</taxon>
        <taxon>Neoptera</taxon>
        <taxon>Endopterygota</taxon>
        <taxon>Diptera</taxon>
        <taxon>Nematocera</taxon>
        <taxon>Chironomoidea</taxon>
        <taxon>Chironomidae</taxon>
        <taxon>Chironominae</taxon>
        <taxon>Polypedilum</taxon>
        <taxon>Polypedilum</taxon>
    </lineage>
</organism>
<dbReference type="EMBL" id="JADBJN010000001">
    <property type="protein sequence ID" value="KAG5684594.1"/>
    <property type="molecule type" value="Genomic_DNA"/>
</dbReference>
<feature type="transmembrane region" description="Helical" evidence="1">
    <location>
        <begin position="27"/>
        <end position="49"/>
    </location>
</feature>
<accession>A0A9J6CQJ0</accession>
<gene>
    <name evidence="2" type="ORF">PVAND_013819</name>
</gene>
<name>A0A9J6CQJ0_POLVA</name>
<feature type="transmembrane region" description="Helical" evidence="1">
    <location>
        <begin position="69"/>
        <end position="88"/>
    </location>
</feature>
<dbReference type="AlphaFoldDB" id="A0A9J6CQJ0"/>
<evidence type="ECO:0000313" key="2">
    <source>
        <dbReference type="EMBL" id="KAG5684594.1"/>
    </source>
</evidence>
<evidence type="ECO:0000256" key="1">
    <source>
        <dbReference type="SAM" id="Phobius"/>
    </source>
</evidence>
<sequence>MKKPIVKKACFCQTLEKGARNGAIGNIFMGVLGTVASIVTLGFIGSYYLTGQSEEKFILGFSYSMLTKINVFLIFFSIFNIIAGWLMLSAIKTRDHKKMILMLISKILTLMMSVIMPVLFGISNYWLIAPAVIPTALEVYSFLSLYSYYIEVKNESQFITECKI</sequence>